<dbReference type="AlphaFoldDB" id="A0A1H3AEW2"/>
<proteinExistence type="predicted"/>
<evidence type="ECO:0000256" key="1">
    <source>
        <dbReference type="ARBA" id="ARBA00022603"/>
    </source>
</evidence>
<dbReference type="Proteomes" id="UP000199441">
    <property type="component" value="Unassembled WGS sequence"/>
</dbReference>
<feature type="domain" description="Methyltransferase small" evidence="4">
    <location>
        <begin position="160"/>
        <end position="320"/>
    </location>
</feature>
<evidence type="ECO:0000313" key="6">
    <source>
        <dbReference type="Proteomes" id="UP000199441"/>
    </source>
</evidence>
<reference evidence="6" key="1">
    <citation type="submission" date="2016-10" db="EMBL/GenBank/DDBJ databases">
        <authorList>
            <person name="Varghese N."/>
            <person name="Submissions S."/>
        </authorList>
    </citation>
    <scope>NUCLEOTIDE SEQUENCE [LARGE SCALE GENOMIC DNA]</scope>
    <source>
        <strain evidence="6">DSM 26922</strain>
    </source>
</reference>
<dbReference type="Gene3D" id="3.40.50.150">
    <property type="entry name" value="Vaccinia Virus protein VP39"/>
    <property type="match status" value="1"/>
</dbReference>
<keyword evidence="6" id="KW-1185">Reference proteome</keyword>
<gene>
    <name evidence="5" type="ORF">SAMN04488001_2846</name>
</gene>
<dbReference type="GO" id="GO:0032259">
    <property type="term" value="P:methylation"/>
    <property type="evidence" value="ECO:0007669"/>
    <property type="project" value="UniProtKB-KW"/>
</dbReference>
<dbReference type="Pfam" id="PF05175">
    <property type="entry name" value="MTS"/>
    <property type="match status" value="1"/>
</dbReference>
<dbReference type="CDD" id="cd02440">
    <property type="entry name" value="AdoMet_MTases"/>
    <property type="match status" value="1"/>
</dbReference>
<keyword evidence="1 5" id="KW-0489">Methyltransferase</keyword>
<protein>
    <submittedName>
        <fullName evidence="5">16S rRNA (Guanine1207-N2)-methyltransferase</fullName>
    </submittedName>
</protein>
<dbReference type="OrthoDB" id="9816072at2"/>
<dbReference type="InterPro" id="IPR029063">
    <property type="entry name" value="SAM-dependent_MTases_sf"/>
</dbReference>
<dbReference type="SUPFAM" id="SSF53335">
    <property type="entry name" value="S-adenosyl-L-methionine-dependent methyltransferases"/>
    <property type="match status" value="1"/>
</dbReference>
<dbReference type="RefSeq" id="WP_089947598.1">
    <property type="nucleotide sequence ID" value="NZ_FNOI01000005.1"/>
</dbReference>
<accession>A0A1H3AEW2</accession>
<evidence type="ECO:0000259" key="4">
    <source>
        <dbReference type="Pfam" id="PF05175"/>
    </source>
</evidence>
<dbReference type="InterPro" id="IPR007848">
    <property type="entry name" value="Small_mtfrase_dom"/>
</dbReference>
<evidence type="ECO:0000313" key="5">
    <source>
        <dbReference type="EMBL" id="SDX28011.1"/>
    </source>
</evidence>
<dbReference type="STRING" id="670155.SAMN04488001_2846"/>
<keyword evidence="3" id="KW-0949">S-adenosyl-L-methionine</keyword>
<evidence type="ECO:0000256" key="2">
    <source>
        <dbReference type="ARBA" id="ARBA00022679"/>
    </source>
</evidence>
<evidence type="ECO:0000256" key="3">
    <source>
        <dbReference type="ARBA" id="ARBA00022691"/>
    </source>
</evidence>
<sequence>MTDTRFSLALDQDLLSLPEGDVAVLNPAGDMDLSFADAGKLHLNQSFYPDHQALASRGFNVSVDTPASVTTSLVMCHRAKPATFDLIARAVEQTATGGIVAIEGAKTDGAESVLKAVRARFDGVEVYPKAHGKLFWFARPETLPDMSDWVAKPIALEGGFSTYPGVFSADGIDKGSALLAEHLPDLKGPVADLGAGWGYLARKILTSDGVKSLDLVEADHHALEAAKRNITDPRAAFHWGDVTYHVGSNYAAVVSNPPFHIGRKPAPELGQMFIRRAADMLMPKGQFWMVANRNLPYEQTLNERFGQVDTIAQTAGFKVICARRPMTAAQSARSKR</sequence>
<dbReference type="GO" id="GO:0008757">
    <property type="term" value="F:S-adenosylmethionine-dependent methyltransferase activity"/>
    <property type="evidence" value="ECO:0007669"/>
    <property type="project" value="InterPro"/>
</dbReference>
<dbReference type="EMBL" id="FNOI01000005">
    <property type="protein sequence ID" value="SDX28011.1"/>
    <property type="molecule type" value="Genomic_DNA"/>
</dbReference>
<dbReference type="PANTHER" id="PTHR47816">
    <property type="entry name" value="RIBOSOMAL RNA SMALL SUBUNIT METHYLTRANSFERASE C"/>
    <property type="match status" value="1"/>
</dbReference>
<organism evidence="5 6">
    <name type="scientific">Litoreibacter albidus</name>
    <dbReference type="NCBI Taxonomy" id="670155"/>
    <lineage>
        <taxon>Bacteria</taxon>
        <taxon>Pseudomonadati</taxon>
        <taxon>Pseudomonadota</taxon>
        <taxon>Alphaproteobacteria</taxon>
        <taxon>Rhodobacterales</taxon>
        <taxon>Roseobacteraceae</taxon>
        <taxon>Litoreibacter</taxon>
    </lineage>
</organism>
<name>A0A1H3AEW2_9RHOB</name>
<keyword evidence="2 5" id="KW-0808">Transferase</keyword>
<dbReference type="PANTHER" id="PTHR47816:SF4">
    <property type="entry name" value="RIBOSOMAL RNA SMALL SUBUNIT METHYLTRANSFERASE C"/>
    <property type="match status" value="1"/>
</dbReference>
<dbReference type="InterPro" id="IPR046977">
    <property type="entry name" value="RsmC/RlmG"/>
</dbReference>